<evidence type="ECO:0000313" key="1">
    <source>
        <dbReference type="EMBL" id="KAI8435725.1"/>
    </source>
</evidence>
<organism evidence="1 2">
    <name type="scientific">Choristoneura fumiferana</name>
    <name type="common">Spruce budworm moth</name>
    <name type="synonym">Archips fumiferana</name>
    <dbReference type="NCBI Taxonomy" id="7141"/>
    <lineage>
        <taxon>Eukaryota</taxon>
        <taxon>Metazoa</taxon>
        <taxon>Ecdysozoa</taxon>
        <taxon>Arthropoda</taxon>
        <taxon>Hexapoda</taxon>
        <taxon>Insecta</taxon>
        <taxon>Pterygota</taxon>
        <taxon>Neoptera</taxon>
        <taxon>Endopterygota</taxon>
        <taxon>Lepidoptera</taxon>
        <taxon>Glossata</taxon>
        <taxon>Ditrysia</taxon>
        <taxon>Tortricoidea</taxon>
        <taxon>Tortricidae</taxon>
        <taxon>Tortricinae</taxon>
        <taxon>Choristoneura</taxon>
    </lineage>
</organism>
<protein>
    <submittedName>
        <fullName evidence="1">Uncharacterized protein</fullName>
    </submittedName>
</protein>
<reference evidence="1 2" key="1">
    <citation type="journal article" date="2022" name="Genome Biol. Evol.">
        <title>The Spruce Budworm Genome: Reconstructing the Evolutionary History of Antifreeze Proteins.</title>
        <authorList>
            <person name="Beliveau C."/>
            <person name="Gagne P."/>
            <person name="Picq S."/>
            <person name="Vernygora O."/>
            <person name="Keeling C.I."/>
            <person name="Pinkney K."/>
            <person name="Doucet D."/>
            <person name="Wen F."/>
            <person name="Johnston J.S."/>
            <person name="Maaroufi H."/>
            <person name="Boyle B."/>
            <person name="Laroche J."/>
            <person name="Dewar K."/>
            <person name="Juretic N."/>
            <person name="Blackburn G."/>
            <person name="Nisole A."/>
            <person name="Brunet B."/>
            <person name="Brandao M."/>
            <person name="Lumley L."/>
            <person name="Duan J."/>
            <person name="Quan G."/>
            <person name="Lucarotti C.J."/>
            <person name="Roe A.D."/>
            <person name="Sperling F.A.H."/>
            <person name="Levesque R.C."/>
            <person name="Cusson M."/>
        </authorList>
    </citation>
    <scope>NUCLEOTIDE SEQUENCE [LARGE SCALE GENOMIC DNA]</scope>
    <source>
        <strain evidence="1">Glfc:IPQL:Cfum</strain>
    </source>
</reference>
<gene>
    <name evidence="1" type="ORF">MSG28_003969</name>
</gene>
<evidence type="ECO:0000313" key="2">
    <source>
        <dbReference type="Proteomes" id="UP001064048"/>
    </source>
</evidence>
<dbReference type="Proteomes" id="UP001064048">
    <property type="component" value="Chromosome 6"/>
</dbReference>
<keyword evidence="2" id="KW-1185">Reference proteome</keyword>
<dbReference type="EMBL" id="CM046106">
    <property type="protein sequence ID" value="KAI8435725.1"/>
    <property type="molecule type" value="Genomic_DNA"/>
</dbReference>
<sequence length="198" mass="21121">MPVYYGGFVGGPHAGGYMLVSNGCAPTTGGCASPAAPYCGPPCEPNSAYISLSLLGTACTTVALWTHHKYPWWCGGSFKVKRCYRLISYEQSCLRENVQFAVSLTVLAVLAGVSALGFLVDVPCTDPAVLFHLVRGSANSVQHDRESHLPARCDGLSVAHGTTPLWHSRSPRAGYDGLWCRSRDDATVVGQPFSTGRL</sequence>
<name>A0ACC0KHK4_CHOFU</name>
<accession>A0ACC0KHK4</accession>
<comment type="caution">
    <text evidence="1">The sequence shown here is derived from an EMBL/GenBank/DDBJ whole genome shotgun (WGS) entry which is preliminary data.</text>
</comment>
<proteinExistence type="predicted"/>